<reference evidence="2" key="1">
    <citation type="submission" date="2020-04" db="EMBL/GenBank/DDBJ databases">
        <title>Hybrid Assembly of Korean Phytophthora infestans isolates.</title>
        <authorList>
            <person name="Prokchorchik M."/>
            <person name="Lee Y."/>
            <person name="Seo J."/>
            <person name="Cho J.-H."/>
            <person name="Park Y.-E."/>
            <person name="Jang D.-C."/>
            <person name="Im J.-S."/>
            <person name="Choi J.-G."/>
            <person name="Park H.-J."/>
            <person name="Lee G.-B."/>
            <person name="Lee Y.-G."/>
            <person name="Hong S.-Y."/>
            <person name="Cho K."/>
            <person name="Sohn K.H."/>
        </authorList>
    </citation>
    <scope>NUCLEOTIDE SEQUENCE</scope>
    <source>
        <strain evidence="2">KR_1_A1</strain>
    </source>
</reference>
<accession>A0A833WSK2</accession>
<evidence type="ECO:0000256" key="1">
    <source>
        <dbReference type="SAM" id="MobiDB-lite"/>
    </source>
</evidence>
<evidence type="ECO:0000313" key="2">
    <source>
        <dbReference type="EMBL" id="KAF4035466.1"/>
    </source>
</evidence>
<name>A0A833WSK2_PHYIN</name>
<dbReference type="Proteomes" id="UP000602510">
    <property type="component" value="Unassembled WGS sequence"/>
</dbReference>
<dbReference type="AlphaFoldDB" id="A0A833WSK2"/>
<keyword evidence="3" id="KW-1185">Reference proteome</keyword>
<organism evidence="2 3">
    <name type="scientific">Phytophthora infestans</name>
    <name type="common">Potato late blight agent</name>
    <name type="synonym">Botrytis infestans</name>
    <dbReference type="NCBI Taxonomy" id="4787"/>
    <lineage>
        <taxon>Eukaryota</taxon>
        <taxon>Sar</taxon>
        <taxon>Stramenopiles</taxon>
        <taxon>Oomycota</taxon>
        <taxon>Peronosporomycetes</taxon>
        <taxon>Peronosporales</taxon>
        <taxon>Peronosporaceae</taxon>
        <taxon>Phytophthora</taxon>
    </lineage>
</organism>
<feature type="region of interest" description="Disordered" evidence="1">
    <location>
        <begin position="43"/>
        <end position="68"/>
    </location>
</feature>
<protein>
    <submittedName>
        <fullName evidence="2">Uncharacterized protein</fullName>
    </submittedName>
</protein>
<comment type="caution">
    <text evidence="2">The sequence shown here is derived from an EMBL/GenBank/DDBJ whole genome shotgun (WGS) entry which is preliminary data.</text>
</comment>
<proteinExistence type="predicted"/>
<dbReference type="EMBL" id="WSZM01000314">
    <property type="protein sequence ID" value="KAF4035466.1"/>
    <property type="molecule type" value="Genomic_DNA"/>
</dbReference>
<gene>
    <name evidence="2" type="ORF">GN244_ATG12535</name>
</gene>
<evidence type="ECO:0000313" key="3">
    <source>
        <dbReference type="Proteomes" id="UP000602510"/>
    </source>
</evidence>
<sequence length="107" mass="12394">MESVQLPRQSPSSLTTKKIKSLSLKYFTIPEEYRAYYPDIREQEEAGTRSPASHYQKESWAPTQAAASYSQESIDPHLLFAGERSDSNSFSKCEYIVRRPLLLQLWF</sequence>